<evidence type="ECO:0000313" key="1">
    <source>
        <dbReference type="EMBL" id="GGD28847.1"/>
    </source>
</evidence>
<dbReference type="RefSeq" id="WP_188362303.1">
    <property type="nucleotide sequence ID" value="NZ_BMFG01000006.1"/>
</dbReference>
<dbReference type="Proteomes" id="UP000625735">
    <property type="component" value="Unassembled WGS sequence"/>
</dbReference>
<dbReference type="AlphaFoldDB" id="A0A916Y339"/>
<organism evidence="1 2">
    <name type="scientific">Flavobacterium orientale</name>
    <dbReference type="NCBI Taxonomy" id="1756020"/>
    <lineage>
        <taxon>Bacteria</taxon>
        <taxon>Pseudomonadati</taxon>
        <taxon>Bacteroidota</taxon>
        <taxon>Flavobacteriia</taxon>
        <taxon>Flavobacteriales</taxon>
        <taxon>Flavobacteriaceae</taxon>
        <taxon>Flavobacterium</taxon>
    </lineage>
</organism>
<reference evidence="1" key="2">
    <citation type="submission" date="2020-09" db="EMBL/GenBank/DDBJ databases">
        <authorList>
            <person name="Sun Q."/>
            <person name="Zhou Y."/>
        </authorList>
    </citation>
    <scope>NUCLEOTIDE SEQUENCE</scope>
    <source>
        <strain evidence="1">CGMCC 1.12506</strain>
    </source>
</reference>
<evidence type="ECO:0000313" key="2">
    <source>
        <dbReference type="Proteomes" id="UP000625735"/>
    </source>
</evidence>
<accession>A0A916Y339</accession>
<name>A0A916Y339_9FLAO</name>
<keyword evidence="2" id="KW-1185">Reference proteome</keyword>
<comment type="caution">
    <text evidence="1">The sequence shown here is derived from an EMBL/GenBank/DDBJ whole genome shotgun (WGS) entry which is preliminary data.</text>
</comment>
<gene>
    <name evidence="1" type="ORF">GCM10011343_18750</name>
</gene>
<protein>
    <submittedName>
        <fullName evidence="1">Uncharacterized protein</fullName>
    </submittedName>
</protein>
<proteinExistence type="predicted"/>
<sequence length="198" mass="23796">MSSKDIQTSDFELQKTLQLIFEIPERLNRIDNVTKRELLVDIGKRIYSILSTVNNRLIACPHETFEYAASNTYQLFNYYDLENLKVLIEKSIENKIKKDEYQKLFFSPGLKLFDYLNTEFNKEKAPTTKYTIIFHFLNNKTLLACSRIEYLKFVKEYCNLKIKFSRLDFLEYRNEKFIKNEQELTLLYNDFLKLNTIE</sequence>
<reference evidence="1" key="1">
    <citation type="journal article" date="2014" name="Int. J. Syst. Evol. Microbiol.">
        <title>Complete genome sequence of Corynebacterium casei LMG S-19264T (=DSM 44701T), isolated from a smear-ripened cheese.</title>
        <authorList>
            <consortium name="US DOE Joint Genome Institute (JGI-PGF)"/>
            <person name="Walter F."/>
            <person name="Albersmeier A."/>
            <person name="Kalinowski J."/>
            <person name="Ruckert C."/>
        </authorList>
    </citation>
    <scope>NUCLEOTIDE SEQUENCE</scope>
    <source>
        <strain evidence="1">CGMCC 1.12506</strain>
    </source>
</reference>
<dbReference type="EMBL" id="BMFG01000006">
    <property type="protein sequence ID" value="GGD28847.1"/>
    <property type="molecule type" value="Genomic_DNA"/>
</dbReference>